<gene>
    <name evidence="1" type="ORF">DHETER_LOCUS12731</name>
</gene>
<dbReference type="Proteomes" id="UP000789702">
    <property type="component" value="Unassembled WGS sequence"/>
</dbReference>
<name>A0ACA9PVB2_9GLOM</name>
<evidence type="ECO:0000313" key="1">
    <source>
        <dbReference type="EMBL" id="CAG8719268.1"/>
    </source>
</evidence>
<dbReference type="EMBL" id="CAJVPU010032287">
    <property type="protein sequence ID" value="CAG8719268.1"/>
    <property type="molecule type" value="Genomic_DNA"/>
</dbReference>
<protein>
    <submittedName>
        <fullName evidence="1">147_t:CDS:1</fullName>
    </submittedName>
</protein>
<organism evidence="1 2">
    <name type="scientific">Dentiscutata heterogama</name>
    <dbReference type="NCBI Taxonomy" id="1316150"/>
    <lineage>
        <taxon>Eukaryota</taxon>
        <taxon>Fungi</taxon>
        <taxon>Fungi incertae sedis</taxon>
        <taxon>Mucoromycota</taxon>
        <taxon>Glomeromycotina</taxon>
        <taxon>Glomeromycetes</taxon>
        <taxon>Diversisporales</taxon>
        <taxon>Gigasporaceae</taxon>
        <taxon>Dentiscutata</taxon>
    </lineage>
</organism>
<comment type="caution">
    <text evidence="1">The sequence shown here is derived from an EMBL/GenBank/DDBJ whole genome shotgun (WGS) entry which is preliminary data.</text>
</comment>
<accession>A0ACA9PVB2</accession>
<sequence length="107" mass="12694">MDLFIPLKIDKTIIDEDVYRAKRQAKIKKKKPLDHLKNNYKGNFKLKSWDRIYVRINEYISKSIMKDDQYDAIFNEMAMLIRMEVPSMILIEKTVHVEPSKKSESSG</sequence>
<reference evidence="1" key="1">
    <citation type="submission" date="2021-06" db="EMBL/GenBank/DDBJ databases">
        <authorList>
            <person name="Kallberg Y."/>
            <person name="Tangrot J."/>
            <person name="Rosling A."/>
        </authorList>
    </citation>
    <scope>NUCLEOTIDE SEQUENCE</scope>
    <source>
        <strain evidence="1">IL203A</strain>
    </source>
</reference>
<keyword evidence="2" id="KW-1185">Reference proteome</keyword>
<evidence type="ECO:0000313" key="2">
    <source>
        <dbReference type="Proteomes" id="UP000789702"/>
    </source>
</evidence>
<proteinExistence type="predicted"/>